<dbReference type="EMBL" id="JAVRHV010000008">
    <property type="protein sequence ID" value="MDT0554146.1"/>
    <property type="molecule type" value="Genomic_DNA"/>
</dbReference>
<protein>
    <submittedName>
        <fullName evidence="6">Acetyltransferase</fullName>
    </submittedName>
</protein>
<proteinExistence type="inferred from homology"/>
<keyword evidence="2" id="KW-0808">Transferase</keyword>
<dbReference type="RefSeq" id="WP_311594231.1">
    <property type="nucleotide sequence ID" value="NZ_JAVRHV010000008.1"/>
</dbReference>
<evidence type="ECO:0000259" key="5">
    <source>
        <dbReference type="Pfam" id="PF17836"/>
    </source>
</evidence>
<evidence type="ECO:0000256" key="2">
    <source>
        <dbReference type="ARBA" id="ARBA00022679"/>
    </source>
</evidence>
<keyword evidence="4" id="KW-0012">Acyltransferase</keyword>
<comment type="caution">
    <text evidence="6">The sequence shown here is derived from an EMBL/GenBank/DDBJ whole genome shotgun (WGS) entry which is preliminary data.</text>
</comment>
<keyword evidence="3" id="KW-0677">Repeat</keyword>
<evidence type="ECO:0000313" key="7">
    <source>
        <dbReference type="Proteomes" id="UP001252186"/>
    </source>
</evidence>
<keyword evidence="7" id="KW-1185">Reference proteome</keyword>
<dbReference type="Gene3D" id="2.160.10.10">
    <property type="entry name" value="Hexapeptide repeat proteins"/>
    <property type="match status" value="1"/>
</dbReference>
<dbReference type="CDD" id="cd03360">
    <property type="entry name" value="LbH_AT_putative"/>
    <property type="match status" value="1"/>
</dbReference>
<sequence length="209" mass="22315">MLESNSIYILGYSGHAYVAIDIALANNLNVKGYFDFKMVDNNPYKIDFLGSEYSVDIRSIVKSDVVFPGIGDNNLRKKAVNFIESNNLNQTTLIDLSASVSLLSSVNKSTLICPNTVVNSMTVIDKGCIINSGAIIEHECKIGEFSHIAPGAVLAGNVRIGINTLIGANAVVREGIKVGNNATVGAGAVVINDISDGEMWVGNPARRIR</sequence>
<evidence type="ECO:0000313" key="6">
    <source>
        <dbReference type="EMBL" id="MDT0554146.1"/>
    </source>
</evidence>
<evidence type="ECO:0000256" key="4">
    <source>
        <dbReference type="ARBA" id="ARBA00023315"/>
    </source>
</evidence>
<evidence type="ECO:0000256" key="1">
    <source>
        <dbReference type="ARBA" id="ARBA00007274"/>
    </source>
</evidence>
<dbReference type="Gene3D" id="3.40.50.20">
    <property type="match status" value="1"/>
</dbReference>
<reference evidence="6 7" key="1">
    <citation type="submission" date="2023-09" db="EMBL/GenBank/DDBJ databases">
        <authorList>
            <person name="Rey-Velasco X."/>
        </authorList>
    </citation>
    <scope>NUCLEOTIDE SEQUENCE [LARGE SCALE GENOMIC DNA]</scope>
    <source>
        <strain evidence="6 7">P050</strain>
    </source>
</reference>
<dbReference type="Pfam" id="PF00132">
    <property type="entry name" value="Hexapep"/>
    <property type="match status" value="1"/>
</dbReference>
<dbReference type="InterPro" id="IPR001451">
    <property type="entry name" value="Hexapep"/>
</dbReference>
<dbReference type="PROSITE" id="PS00101">
    <property type="entry name" value="HEXAPEP_TRANSFERASES"/>
    <property type="match status" value="1"/>
</dbReference>
<dbReference type="NCBIfam" id="TIGR03570">
    <property type="entry name" value="NeuD_NnaD"/>
    <property type="match status" value="1"/>
</dbReference>
<gene>
    <name evidence="6" type="ORF">RM519_12875</name>
</gene>
<dbReference type="PANTHER" id="PTHR43300:SF7">
    <property type="entry name" value="UDP-N-ACETYLBACILLOSAMINE N-ACETYLTRANSFERASE"/>
    <property type="match status" value="1"/>
</dbReference>
<dbReference type="InterPro" id="IPR018357">
    <property type="entry name" value="Hexapep_transf_CS"/>
</dbReference>
<evidence type="ECO:0000256" key="3">
    <source>
        <dbReference type="ARBA" id="ARBA00022737"/>
    </source>
</evidence>
<organism evidence="6 7">
    <name type="scientific">Urechidicola vernalis</name>
    <dbReference type="NCBI Taxonomy" id="3075600"/>
    <lineage>
        <taxon>Bacteria</taxon>
        <taxon>Pseudomonadati</taxon>
        <taxon>Bacteroidota</taxon>
        <taxon>Flavobacteriia</taxon>
        <taxon>Flavobacteriales</taxon>
        <taxon>Flavobacteriaceae</taxon>
        <taxon>Urechidicola</taxon>
    </lineage>
</organism>
<dbReference type="PANTHER" id="PTHR43300">
    <property type="entry name" value="ACETYLTRANSFERASE"/>
    <property type="match status" value="1"/>
</dbReference>
<dbReference type="InterPro" id="IPR020019">
    <property type="entry name" value="AcTrfase_PglD-like"/>
</dbReference>
<dbReference type="Pfam" id="PF14602">
    <property type="entry name" value="Hexapep_2"/>
    <property type="match status" value="1"/>
</dbReference>
<dbReference type="SUPFAM" id="SSF51161">
    <property type="entry name" value="Trimeric LpxA-like enzymes"/>
    <property type="match status" value="1"/>
</dbReference>
<comment type="similarity">
    <text evidence="1">Belongs to the transferase hexapeptide repeat family.</text>
</comment>
<dbReference type="InterPro" id="IPR041561">
    <property type="entry name" value="PglD_N"/>
</dbReference>
<feature type="domain" description="PglD N-terminal" evidence="5">
    <location>
        <begin position="7"/>
        <end position="81"/>
    </location>
</feature>
<dbReference type="Proteomes" id="UP001252186">
    <property type="component" value="Unassembled WGS sequence"/>
</dbReference>
<name>A0ABU2Y7I2_9FLAO</name>
<dbReference type="InterPro" id="IPR050179">
    <property type="entry name" value="Trans_hexapeptide_repeat"/>
</dbReference>
<dbReference type="Pfam" id="PF17836">
    <property type="entry name" value="PglD_N"/>
    <property type="match status" value="1"/>
</dbReference>
<accession>A0ABU2Y7I2</accession>
<dbReference type="InterPro" id="IPR011004">
    <property type="entry name" value="Trimer_LpxA-like_sf"/>
</dbReference>